<reference evidence="2" key="1">
    <citation type="journal article" date="2019" name="Int. J. Syst. Evol. Microbiol.">
        <title>The Global Catalogue of Microorganisms (GCM) 10K type strain sequencing project: providing services to taxonomists for standard genome sequencing and annotation.</title>
        <authorList>
            <consortium name="The Broad Institute Genomics Platform"/>
            <consortium name="The Broad Institute Genome Sequencing Center for Infectious Disease"/>
            <person name="Wu L."/>
            <person name="Ma J."/>
        </authorList>
    </citation>
    <scope>NUCLEOTIDE SEQUENCE [LARGE SCALE GENOMIC DNA]</scope>
    <source>
        <strain evidence="2">CGMCC 4.7329</strain>
    </source>
</reference>
<keyword evidence="2" id="KW-1185">Reference proteome</keyword>
<comment type="caution">
    <text evidence="1">The sequence shown here is derived from an EMBL/GenBank/DDBJ whole genome shotgun (WGS) entry which is preliminary data.</text>
</comment>
<gene>
    <name evidence="1" type="ORF">GCM10011610_45850</name>
</gene>
<accession>A0ABQ2KP73</accession>
<sequence>MDSLCQRDRRGADTPSFAASRVVSLTVERTRHRRDAAGWAGTATHLGVSSPAIRTYWSVEAILWRTTLFHNLPEMCCAAQSAYRPYGWIATKARRSRCREYLTVPTPVSGASRFDLRIVWEFCCGAGEFSFRRHAGG</sequence>
<protein>
    <submittedName>
        <fullName evidence="1">Uncharacterized protein</fullName>
    </submittedName>
</protein>
<dbReference type="Proteomes" id="UP000658127">
    <property type="component" value="Unassembled WGS sequence"/>
</dbReference>
<dbReference type="EMBL" id="BMNE01000005">
    <property type="protein sequence ID" value="GGN88444.1"/>
    <property type="molecule type" value="Genomic_DNA"/>
</dbReference>
<evidence type="ECO:0000313" key="2">
    <source>
        <dbReference type="Proteomes" id="UP000658127"/>
    </source>
</evidence>
<name>A0ABQ2KP73_9NOCA</name>
<evidence type="ECO:0000313" key="1">
    <source>
        <dbReference type="EMBL" id="GGN88444.1"/>
    </source>
</evidence>
<proteinExistence type="predicted"/>
<organism evidence="1 2">
    <name type="scientific">Nocardia rhizosphaerihabitans</name>
    <dbReference type="NCBI Taxonomy" id="1691570"/>
    <lineage>
        <taxon>Bacteria</taxon>
        <taxon>Bacillati</taxon>
        <taxon>Actinomycetota</taxon>
        <taxon>Actinomycetes</taxon>
        <taxon>Mycobacteriales</taxon>
        <taxon>Nocardiaceae</taxon>
        <taxon>Nocardia</taxon>
    </lineage>
</organism>